<dbReference type="RefSeq" id="XP_009269135.1">
    <property type="nucleotide sequence ID" value="XM_009270860.1"/>
</dbReference>
<keyword evidence="1" id="KW-0539">Nucleus</keyword>
<feature type="compositionally biased region" description="Low complexity" evidence="2">
    <location>
        <begin position="582"/>
        <end position="594"/>
    </location>
</feature>
<feature type="region of interest" description="Disordered" evidence="2">
    <location>
        <begin position="568"/>
        <end position="633"/>
    </location>
</feature>
<gene>
    <name evidence="4" type="ORF">J056_001300</name>
</gene>
<dbReference type="GeneID" id="20374252"/>
<sequence>MLPGFDLNSQVGPPINRDSFESGCESDTSRWNKNRIQLPALKLENTNLNSLPSPSSSSSSDHLEERMQQISISHQCKDNTRYIGKSSSVYLMAALDEYSHNNYDIMDTDRRPEFWKDREWSIEEGNDPAPLPYSPDELPPDDLLLHLANIFFDRLNVYFPVLHKSSFLYNLQNNTHDPKFGAIVFLLCATASRYSNDPRVVPDDDKDEQGNVKNWRFAGNSFFIKFKTHCRRFLLTAATLQDLQLIILMIVYLQGGPFSPACWAISSIGLVLAQDIGFHRKRPQGDGLHDELRKRAFWCLYILDKQLSAMLGRPSTLHDEDIDVDEPSVLPDEMDTSMQLSVLHFNKLIALVAILGEVLRTVYVVNKRRRPGSGGAGGGGLSEAQRTLMDVAALDSKLHKWLDDMPPELSWDASCTDSLTFNYMCILQTTYYVVQIYIHRPFIATPRRPSPLSYPSLAICTNAARSCIHVLDHLQTRSNDVLYMDSWIGMGSFTSSVILIVSACEGRRNGETHSNINSNTNPHHHTPEMKDIDMGIAVVRKLEDRHLHAGRAHDVLRKLRSRIDSIPVNAGDAKDAGRGDCSASVSPSTTTSTGTGEGDGKQRRKIAKKPSHFGQGARGGHGNTINHANHPSPNYHNLASLPICTNDLANHNFYPTPTPPTASPACGGFEFDPIQLEAYSEAQTKAQVQLQIQPQPQIQTQSQPHPHSLAGLHSEYNMLEMDRIPPYTNTPTYDGYSAYPHYLLDDMFPAPQREQDLWSMLPNSTYNPNSEDWATFFKYT</sequence>
<dbReference type="InterPro" id="IPR050987">
    <property type="entry name" value="AtrR-like"/>
</dbReference>
<dbReference type="HOGENOM" id="CLU_006019_0_1_1"/>
<dbReference type="eggNOG" id="ENOG502QSY2">
    <property type="taxonomic scope" value="Eukaryota"/>
</dbReference>
<organism evidence="4 5">
    <name type="scientific">Wallemia ichthyophaga (strain EXF-994 / CBS 113033)</name>
    <dbReference type="NCBI Taxonomy" id="1299270"/>
    <lineage>
        <taxon>Eukaryota</taxon>
        <taxon>Fungi</taxon>
        <taxon>Dikarya</taxon>
        <taxon>Basidiomycota</taxon>
        <taxon>Wallemiomycotina</taxon>
        <taxon>Wallemiomycetes</taxon>
        <taxon>Wallemiales</taxon>
        <taxon>Wallemiaceae</taxon>
        <taxon>Wallemia</taxon>
    </lineage>
</organism>
<dbReference type="CDD" id="cd12148">
    <property type="entry name" value="fungal_TF_MHR"/>
    <property type="match status" value="1"/>
</dbReference>
<feature type="compositionally biased region" description="Low complexity" evidence="2">
    <location>
        <begin position="47"/>
        <end position="60"/>
    </location>
</feature>
<evidence type="ECO:0000313" key="4">
    <source>
        <dbReference type="EMBL" id="EOR00071.1"/>
    </source>
</evidence>
<feature type="compositionally biased region" description="Polar residues" evidence="2">
    <location>
        <begin position="623"/>
        <end position="633"/>
    </location>
</feature>
<dbReference type="AlphaFoldDB" id="R9AJ37"/>
<dbReference type="InterPro" id="IPR007219">
    <property type="entry name" value="XnlR_reg_dom"/>
</dbReference>
<dbReference type="SMART" id="SM00906">
    <property type="entry name" value="Fungal_trans"/>
    <property type="match status" value="1"/>
</dbReference>
<reference evidence="5" key="1">
    <citation type="journal article" date="2013" name="BMC Genomics">
        <title>Genome and transcriptome sequencing of the halophilic fungus Wallemia ichthyophaga: haloadaptations present and absent.</title>
        <authorList>
            <person name="Zajc J."/>
            <person name="Liu Y."/>
            <person name="Dai W."/>
            <person name="Yang Z."/>
            <person name="Hu J."/>
            <person name="Gostincar C."/>
            <person name="Gunde-Cimerman N."/>
        </authorList>
    </citation>
    <scope>NUCLEOTIDE SEQUENCE [LARGE SCALE GENOMIC DNA]</scope>
    <source>
        <strain evidence="5">EXF-994 / CBS 113033</strain>
    </source>
</reference>
<feature type="compositionally biased region" description="Basic residues" evidence="2">
    <location>
        <begin position="602"/>
        <end position="611"/>
    </location>
</feature>
<dbReference type="EMBL" id="KE007237">
    <property type="protein sequence ID" value="EOR00071.1"/>
    <property type="molecule type" value="Genomic_DNA"/>
</dbReference>
<name>R9AJ37_WALI9</name>
<dbReference type="GO" id="GO:0003677">
    <property type="term" value="F:DNA binding"/>
    <property type="evidence" value="ECO:0007669"/>
    <property type="project" value="InterPro"/>
</dbReference>
<dbReference type="OMA" id="QACWTII"/>
<evidence type="ECO:0000256" key="1">
    <source>
        <dbReference type="ARBA" id="ARBA00023242"/>
    </source>
</evidence>
<dbReference type="PANTHER" id="PTHR46910">
    <property type="entry name" value="TRANSCRIPTION FACTOR PDR1"/>
    <property type="match status" value="1"/>
</dbReference>
<feature type="region of interest" description="Disordered" evidence="2">
    <location>
        <begin position="43"/>
        <end position="66"/>
    </location>
</feature>
<protein>
    <submittedName>
        <fullName evidence="4">Activator of stress s 1</fullName>
    </submittedName>
</protein>
<dbReference type="STRING" id="1299270.R9AJ37"/>
<dbReference type="Proteomes" id="UP000014064">
    <property type="component" value="Unassembled WGS sequence"/>
</dbReference>
<evidence type="ECO:0000313" key="5">
    <source>
        <dbReference type="Proteomes" id="UP000014064"/>
    </source>
</evidence>
<accession>R9AJ37</accession>
<dbReference type="GO" id="GO:0006351">
    <property type="term" value="P:DNA-templated transcription"/>
    <property type="evidence" value="ECO:0007669"/>
    <property type="project" value="InterPro"/>
</dbReference>
<dbReference type="GO" id="GO:0003700">
    <property type="term" value="F:DNA-binding transcription factor activity"/>
    <property type="evidence" value="ECO:0007669"/>
    <property type="project" value="InterPro"/>
</dbReference>
<keyword evidence="5" id="KW-1185">Reference proteome</keyword>
<evidence type="ECO:0000256" key="2">
    <source>
        <dbReference type="SAM" id="MobiDB-lite"/>
    </source>
</evidence>
<feature type="region of interest" description="Disordered" evidence="2">
    <location>
        <begin position="1"/>
        <end position="28"/>
    </location>
</feature>
<dbReference type="KEGG" id="wic:J056_001300"/>
<dbReference type="Pfam" id="PF04082">
    <property type="entry name" value="Fungal_trans"/>
    <property type="match status" value="1"/>
</dbReference>
<feature type="domain" description="Xylanolytic transcriptional activator regulatory" evidence="3">
    <location>
        <begin position="262"/>
        <end position="333"/>
    </location>
</feature>
<proteinExistence type="predicted"/>
<dbReference type="PANTHER" id="PTHR46910:SF1">
    <property type="entry name" value="MISCELLANEOUS ZN(II)2CYS6 TRANSCRIPTION FACTOR (EUROFUNG)-RELATED"/>
    <property type="match status" value="1"/>
</dbReference>
<dbReference type="GO" id="GO:0008270">
    <property type="term" value="F:zinc ion binding"/>
    <property type="evidence" value="ECO:0007669"/>
    <property type="project" value="InterPro"/>
</dbReference>
<evidence type="ECO:0000259" key="3">
    <source>
        <dbReference type="SMART" id="SM00906"/>
    </source>
</evidence>
<dbReference type="OrthoDB" id="4456959at2759"/>